<evidence type="ECO:0000256" key="5">
    <source>
        <dbReference type="ARBA" id="ARBA00023136"/>
    </source>
</evidence>
<accession>A0A1V2H647</accession>
<dbReference type="GO" id="GO:0005886">
    <property type="term" value="C:plasma membrane"/>
    <property type="evidence" value="ECO:0007669"/>
    <property type="project" value="UniProtKB-SubCell"/>
</dbReference>
<evidence type="ECO:0008006" key="9">
    <source>
        <dbReference type="Google" id="ProtNLM"/>
    </source>
</evidence>
<sequence>MRRLGRLLRVQLHRGTAAQIALLTAIWWGASQLGALVGLPLPGSILGMLLLLTAIGGGLLPLRWIRHGASLLLGHLVLFLIPPMLALIDHPDLLSLVGLKLLGAILVGTLVVMAGTAKVIDLCLARSHHG</sequence>
<name>A0A1V2H647_9PROT</name>
<proteinExistence type="predicted"/>
<reference evidence="7 8" key="1">
    <citation type="submission" date="2016-10" db="EMBL/GenBank/DDBJ databases">
        <title>Draft Genome sequence of Roseomonas sp. strain M3.</title>
        <authorList>
            <person name="Subhash Y."/>
            <person name="Lee S."/>
        </authorList>
    </citation>
    <scope>NUCLEOTIDE SEQUENCE [LARGE SCALE GENOMIC DNA]</scope>
    <source>
        <strain evidence="7 8">M3</strain>
    </source>
</reference>
<keyword evidence="5 6" id="KW-0472">Membrane</keyword>
<keyword evidence="3 6" id="KW-0812">Transmembrane</keyword>
<organism evidence="7 8">
    <name type="scientific">Teichococcus deserti</name>
    <dbReference type="NCBI Taxonomy" id="1817963"/>
    <lineage>
        <taxon>Bacteria</taxon>
        <taxon>Pseudomonadati</taxon>
        <taxon>Pseudomonadota</taxon>
        <taxon>Alphaproteobacteria</taxon>
        <taxon>Acetobacterales</taxon>
        <taxon>Roseomonadaceae</taxon>
        <taxon>Roseomonas</taxon>
    </lineage>
</organism>
<evidence type="ECO:0000313" key="8">
    <source>
        <dbReference type="Proteomes" id="UP000188879"/>
    </source>
</evidence>
<dbReference type="EMBL" id="MLCO01000033">
    <property type="protein sequence ID" value="ONG56875.1"/>
    <property type="molecule type" value="Genomic_DNA"/>
</dbReference>
<gene>
    <name evidence="7" type="ORF">BKE38_05170</name>
</gene>
<keyword evidence="2" id="KW-1003">Cell membrane</keyword>
<keyword evidence="8" id="KW-1185">Reference proteome</keyword>
<dbReference type="Pfam" id="PF03788">
    <property type="entry name" value="LrgA"/>
    <property type="match status" value="1"/>
</dbReference>
<feature type="transmembrane region" description="Helical" evidence="6">
    <location>
        <begin position="69"/>
        <end position="88"/>
    </location>
</feature>
<comment type="caution">
    <text evidence="7">The sequence shown here is derived from an EMBL/GenBank/DDBJ whole genome shotgun (WGS) entry which is preliminary data.</text>
</comment>
<dbReference type="AlphaFoldDB" id="A0A1V2H647"/>
<dbReference type="PANTHER" id="PTHR33931">
    <property type="entry name" value="HOLIN-LIKE PROTEIN CIDA-RELATED"/>
    <property type="match status" value="1"/>
</dbReference>
<evidence type="ECO:0000256" key="4">
    <source>
        <dbReference type="ARBA" id="ARBA00022989"/>
    </source>
</evidence>
<dbReference type="Proteomes" id="UP000188879">
    <property type="component" value="Unassembled WGS sequence"/>
</dbReference>
<evidence type="ECO:0000256" key="3">
    <source>
        <dbReference type="ARBA" id="ARBA00022692"/>
    </source>
</evidence>
<keyword evidence="4 6" id="KW-1133">Transmembrane helix</keyword>
<dbReference type="PANTHER" id="PTHR33931:SF2">
    <property type="entry name" value="HOLIN-LIKE PROTEIN CIDA"/>
    <property type="match status" value="1"/>
</dbReference>
<dbReference type="InterPro" id="IPR005538">
    <property type="entry name" value="LrgA/CidA"/>
</dbReference>
<feature type="transmembrane region" description="Helical" evidence="6">
    <location>
        <begin position="45"/>
        <end position="62"/>
    </location>
</feature>
<evidence type="ECO:0000256" key="6">
    <source>
        <dbReference type="SAM" id="Phobius"/>
    </source>
</evidence>
<evidence type="ECO:0000256" key="1">
    <source>
        <dbReference type="ARBA" id="ARBA00004651"/>
    </source>
</evidence>
<comment type="subcellular location">
    <subcellularLocation>
        <location evidence="1">Cell membrane</location>
        <topology evidence="1">Multi-pass membrane protein</topology>
    </subcellularLocation>
</comment>
<evidence type="ECO:0000313" key="7">
    <source>
        <dbReference type="EMBL" id="ONG56875.1"/>
    </source>
</evidence>
<evidence type="ECO:0000256" key="2">
    <source>
        <dbReference type="ARBA" id="ARBA00022475"/>
    </source>
</evidence>
<feature type="transmembrane region" description="Helical" evidence="6">
    <location>
        <begin position="94"/>
        <end position="117"/>
    </location>
</feature>
<protein>
    <recommendedName>
        <fullName evidence="9">CidA/LrgA family protein</fullName>
    </recommendedName>
</protein>